<keyword evidence="2" id="KW-1185">Reference proteome</keyword>
<dbReference type="GO" id="GO:0005737">
    <property type="term" value="C:cytoplasm"/>
    <property type="evidence" value="ECO:0007669"/>
    <property type="project" value="TreeGrafter"/>
</dbReference>
<reference evidence="1" key="1">
    <citation type="submission" date="2020-06" db="EMBL/GenBank/DDBJ databases">
        <title>Draft genome of Bugula neritina, a colonial animal packing powerful symbionts and potential medicines.</title>
        <authorList>
            <person name="Rayko M."/>
        </authorList>
    </citation>
    <scope>NUCLEOTIDE SEQUENCE [LARGE SCALE GENOMIC DNA]</scope>
    <source>
        <strain evidence="1">Kwan_BN1</strain>
    </source>
</reference>
<evidence type="ECO:0000313" key="1">
    <source>
        <dbReference type="EMBL" id="KAF6025987.1"/>
    </source>
</evidence>
<comment type="caution">
    <text evidence="1">The sequence shown here is derived from an EMBL/GenBank/DDBJ whole genome shotgun (WGS) entry which is preliminary data.</text>
</comment>
<dbReference type="GO" id="GO:0090251">
    <property type="term" value="P:protein localization involved in establishment of planar polarity"/>
    <property type="evidence" value="ECO:0007669"/>
    <property type="project" value="TreeGrafter"/>
</dbReference>
<protein>
    <submittedName>
        <fullName evidence="1">NPHP1</fullName>
    </submittedName>
</protein>
<sequence>MLYITLSFCCEKIRIVAPLIKVASLYQLDKLQKECATVFNNPSASNRQDKLKRFYQDCVDMRNDMTDLNNRITKMTKADEPTKMSNFDSKKDDEVKRLTKMLDQVKEMEKKLEPDETEEDYYR</sequence>
<dbReference type="Proteomes" id="UP000593567">
    <property type="component" value="Unassembled WGS sequence"/>
</dbReference>
<dbReference type="OrthoDB" id="5340910at2759"/>
<dbReference type="EMBL" id="VXIV02002380">
    <property type="protein sequence ID" value="KAF6025987.1"/>
    <property type="molecule type" value="Genomic_DNA"/>
</dbReference>
<name>A0A7J7JIU7_BUGNE</name>
<dbReference type="PANTHER" id="PTHR15176">
    <property type="entry name" value="NEPHROCYSTIN"/>
    <property type="match status" value="1"/>
</dbReference>
<accession>A0A7J7JIU7</accession>
<gene>
    <name evidence="1" type="ORF">EB796_015703</name>
</gene>
<dbReference type="PANTHER" id="PTHR15176:SF1">
    <property type="entry name" value="NEPHROCYSTIN-1"/>
    <property type="match status" value="1"/>
</dbReference>
<proteinExistence type="predicted"/>
<organism evidence="1 2">
    <name type="scientific">Bugula neritina</name>
    <name type="common">Brown bryozoan</name>
    <name type="synonym">Sertularia neritina</name>
    <dbReference type="NCBI Taxonomy" id="10212"/>
    <lineage>
        <taxon>Eukaryota</taxon>
        <taxon>Metazoa</taxon>
        <taxon>Spiralia</taxon>
        <taxon>Lophotrochozoa</taxon>
        <taxon>Bryozoa</taxon>
        <taxon>Gymnolaemata</taxon>
        <taxon>Cheilostomatida</taxon>
        <taxon>Flustrina</taxon>
        <taxon>Buguloidea</taxon>
        <taxon>Bugulidae</taxon>
        <taxon>Bugula</taxon>
    </lineage>
</organism>
<evidence type="ECO:0000313" key="2">
    <source>
        <dbReference type="Proteomes" id="UP000593567"/>
    </source>
</evidence>
<dbReference type="AlphaFoldDB" id="A0A7J7JIU7"/>
<dbReference type="GO" id="GO:0005929">
    <property type="term" value="C:cilium"/>
    <property type="evidence" value="ECO:0007669"/>
    <property type="project" value="TreeGrafter"/>
</dbReference>
<dbReference type="InterPro" id="IPR039687">
    <property type="entry name" value="NPHP1"/>
</dbReference>